<accession>A0A0F7STN3</accession>
<dbReference type="SUPFAM" id="SSF159238">
    <property type="entry name" value="SO1590-like"/>
    <property type="match status" value="1"/>
</dbReference>
<name>A0A0F7STN3_PHARH</name>
<dbReference type="InterPro" id="IPR023159">
    <property type="entry name" value="SO1590-like_sf"/>
</dbReference>
<dbReference type="EMBL" id="LN483332">
    <property type="protein sequence ID" value="CED85532.1"/>
    <property type="molecule type" value="Genomic_DNA"/>
</dbReference>
<dbReference type="Gene3D" id="2.40.350.10">
    <property type="entry name" value="SO1590-like"/>
    <property type="match status" value="1"/>
</dbReference>
<organism evidence="1">
    <name type="scientific">Phaffia rhodozyma</name>
    <name type="common">Yeast</name>
    <name type="synonym">Xanthophyllomyces dendrorhous</name>
    <dbReference type="NCBI Taxonomy" id="264483"/>
    <lineage>
        <taxon>Eukaryota</taxon>
        <taxon>Fungi</taxon>
        <taxon>Dikarya</taxon>
        <taxon>Basidiomycota</taxon>
        <taxon>Agaricomycotina</taxon>
        <taxon>Tremellomycetes</taxon>
        <taxon>Cystofilobasidiales</taxon>
        <taxon>Mrakiaceae</taxon>
        <taxon>Phaffia</taxon>
    </lineage>
</organism>
<reference evidence="1" key="1">
    <citation type="submission" date="2014-08" db="EMBL/GenBank/DDBJ databases">
        <authorList>
            <person name="Sharma Rahul"/>
            <person name="Thines Marco"/>
        </authorList>
    </citation>
    <scope>NUCLEOTIDE SEQUENCE</scope>
</reference>
<evidence type="ECO:0000313" key="1">
    <source>
        <dbReference type="EMBL" id="CED85532.1"/>
    </source>
</evidence>
<sequence>MYTLSTYAVLDHKTWVEAPLDRPSTTTEIPRMTSVKSEAEFHKAQGHEPGMQGQAVTHLTWSHPTTEMVGRPSVFTGQTLFVGQIGRRTGTLTLSCTGTYTPKTGNLKADLEVLWGTGDLEGAKGDGGWERLAGPPDAGTSWLDLASHAKLITGAEVVLDLEFLN</sequence>
<proteinExistence type="predicted"/>
<dbReference type="AlphaFoldDB" id="A0A0F7STN3"/>
<protein>
    <submittedName>
        <fullName evidence="1">SO1590-like domain</fullName>
    </submittedName>
</protein>